<dbReference type="PANTHER" id="PTHR23522">
    <property type="entry name" value="BLL5896 PROTEIN"/>
    <property type="match status" value="1"/>
</dbReference>
<feature type="transmembrane region" description="Helical" evidence="8">
    <location>
        <begin position="336"/>
        <end position="357"/>
    </location>
</feature>
<dbReference type="Proteomes" id="UP000517523">
    <property type="component" value="Unassembled WGS sequence"/>
</dbReference>
<evidence type="ECO:0000256" key="2">
    <source>
        <dbReference type="ARBA" id="ARBA00022448"/>
    </source>
</evidence>
<evidence type="ECO:0000256" key="5">
    <source>
        <dbReference type="ARBA" id="ARBA00022692"/>
    </source>
</evidence>
<dbReference type="SUPFAM" id="SSF103473">
    <property type="entry name" value="MFS general substrate transporter"/>
    <property type="match status" value="1"/>
</dbReference>
<keyword evidence="3" id="KW-1003">Cell membrane</keyword>
<dbReference type="Pfam" id="PF12832">
    <property type="entry name" value="MFS_1_like"/>
    <property type="match status" value="1"/>
</dbReference>
<feature type="transmembrane region" description="Helical" evidence="8">
    <location>
        <begin position="162"/>
        <end position="182"/>
    </location>
</feature>
<protein>
    <submittedName>
        <fullName evidence="10">PPP family 3-phenylpropionic acid transporter</fullName>
    </submittedName>
</protein>
<feature type="transmembrane region" description="Helical" evidence="8">
    <location>
        <begin position="78"/>
        <end position="95"/>
    </location>
</feature>
<feature type="domain" description="Major facilitator superfamily associated" evidence="9">
    <location>
        <begin position="12"/>
        <end position="367"/>
    </location>
</feature>
<keyword evidence="7 8" id="KW-0472">Membrane</keyword>
<dbReference type="Gene3D" id="1.20.1250.20">
    <property type="entry name" value="MFS general substrate transporter like domains"/>
    <property type="match status" value="2"/>
</dbReference>
<dbReference type="RefSeq" id="WP_312887344.1">
    <property type="nucleotide sequence ID" value="NZ_JACHXJ010000005.1"/>
</dbReference>
<organism evidence="10 11">
    <name type="scientific">Paenibacillus rhizosphaerae</name>
    <dbReference type="NCBI Taxonomy" id="297318"/>
    <lineage>
        <taxon>Bacteria</taxon>
        <taxon>Bacillati</taxon>
        <taxon>Bacillota</taxon>
        <taxon>Bacilli</taxon>
        <taxon>Bacillales</taxon>
        <taxon>Paenibacillaceae</taxon>
        <taxon>Paenibacillus</taxon>
    </lineage>
</organism>
<keyword evidence="4" id="KW-0997">Cell inner membrane</keyword>
<dbReference type="PANTHER" id="PTHR23522:SF10">
    <property type="entry name" value="3-PHENYLPROPIONIC ACID TRANSPORTER-RELATED"/>
    <property type="match status" value="1"/>
</dbReference>
<feature type="transmembrane region" description="Helical" evidence="8">
    <location>
        <begin position="139"/>
        <end position="156"/>
    </location>
</feature>
<feature type="transmembrane region" description="Helical" evidence="8">
    <location>
        <begin position="243"/>
        <end position="262"/>
    </location>
</feature>
<dbReference type="GO" id="GO:0030395">
    <property type="term" value="F:lactose binding"/>
    <property type="evidence" value="ECO:0007669"/>
    <property type="project" value="TreeGrafter"/>
</dbReference>
<gene>
    <name evidence="10" type="ORF">FHS19_005530</name>
</gene>
<dbReference type="EMBL" id="JACHXJ010000005">
    <property type="protein sequence ID" value="MBB3130811.1"/>
    <property type="molecule type" value="Genomic_DNA"/>
</dbReference>
<evidence type="ECO:0000256" key="4">
    <source>
        <dbReference type="ARBA" id="ARBA00022519"/>
    </source>
</evidence>
<reference evidence="10 11" key="1">
    <citation type="submission" date="2020-08" db="EMBL/GenBank/DDBJ databases">
        <title>Genomic Encyclopedia of Type Strains, Phase III (KMG-III): the genomes of soil and plant-associated and newly described type strains.</title>
        <authorList>
            <person name="Whitman W."/>
        </authorList>
    </citation>
    <scope>NUCLEOTIDE SEQUENCE [LARGE SCALE GENOMIC DNA]</scope>
    <source>
        <strain evidence="10 11">CECT 5831</strain>
    </source>
</reference>
<proteinExistence type="predicted"/>
<keyword evidence="2" id="KW-0813">Transport</keyword>
<evidence type="ECO:0000256" key="1">
    <source>
        <dbReference type="ARBA" id="ARBA00004429"/>
    </source>
</evidence>
<name>A0A839TWC8_9BACL</name>
<sequence>MQENVSKPSSLTPLKAFNFLIYGTMVIFTSYFQLYLQDAGMNKLEIGSLMAMGPLISLLANPVWMFASERLRDTKRSLLLMMAGTLLLTQFVFHADTFTMIYVAMMLFFFFQSPMFAQSNTLILGYIPDQPHRFGAFRMWGSIGWAVTAVAAGLFLDRIGISRLSFVFTGILVLAIVSVLILPPLKRTSETPPMRLRGFGRFAVNRYFIAFIILGVAVSVPTFMNNTFMSLYITELGGSKTVVGLAVFLSSILEIGVLILFNRYLRRKLSTLVGCLSLVSLLFVLRWQLMANATSAVEIAVIQILHSITFGGFFFVGTQVVRLLTPAPFRGPAQALYTLTWSGISGMLGSLAGGWLFQNFGGAAMYKICVMLALIGAAGFGIMWYWIRMQHHTQAGAAGTVTGPADDDDSLF</sequence>
<dbReference type="AlphaFoldDB" id="A0A839TWC8"/>
<evidence type="ECO:0000256" key="8">
    <source>
        <dbReference type="SAM" id="Phobius"/>
    </source>
</evidence>
<feature type="transmembrane region" description="Helical" evidence="8">
    <location>
        <begin position="203"/>
        <end position="223"/>
    </location>
</feature>
<evidence type="ECO:0000313" key="10">
    <source>
        <dbReference type="EMBL" id="MBB3130811.1"/>
    </source>
</evidence>
<comment type="subcellular location">
    <subcellularLocation>
        <location evidence="1">Cell inner membrane</location>
        <topology evidence="1">Multi-pass membrane protein</topology>
    </subcellularLocation>
</comment>
<evidence type="ECO:0000259" key="9">
    <source>
        <dbReference type="Pfam" id="PF12832"/>
    </source>
</evidence>
<feature type="transmembrane region" description="Helical" evidence="8">
    <location>
        <begin position="269"/>
        <end position="289"/>
    </location>
</feature>
<feature type="transmembrane region" description="Helical" evidence="8">
    <location>
        <begin position="46"/>
        <end position="66"/>
    </location>
</feature>
<evidence type="ECO:0000256" key="7">
    <source>
        <dbReference type="ARBA" id="ARBA00023136"/>
    </source>
</evidence>
<feature type="transmembrane region" description="Helical" evidence="8">
    <location>
        <begin position="16"/>
        <end position="34"/>
    </location>
</feature>
<feature type="transmembrane region" description="Helical" evidence="8">
    <location>
        <begin position="101"/>
        <end position="127"/>
    </location>
</feature>
<keyword evidence="5 8" id="KW-0812">Transmembrane</keyword>
<comment type="caution">
    <text evidence="10">The sequence shown here is derived from an EMBL/GenBank/DDBJ whole genome shotgun (WGS) entry which is preliminary data.</text>
</comment>
<evidence type="ECO:0000256" key="6">
    <source>
        <dbReference type="ARBA" id="ARBA00022989"/>
    </source>
</evidence>
<dbReference type="InterPro" id="IPR036259">
    <property type="entry name" value="MFS_trans_sf"/>
</dbReference>
<evidence type="ECO:0000256" key="3">
    <source>
        <dbReference type="ARBA" id="ARBA00022475"/>
    </source>
</evidence>
<dbReference type="GO" id="GO:0015528">
    <property type="term" value="F:lactose:proton symporter activity"/>
    <property type="evidence" value="ECO:0007669"/>
    <property type="project" value="TreeGrafter"/>
</dbReference>
<feature type="transmembrane region" description="Helical" evidence="8">
    <location>
        <begin position="363"/>
        <end position="387"/>
    </location>
</feature>
<keyword evidence="6 8" id="KW-1133">Transmembrane helix</keyword>
<feature type="transmembrane region" description="Helical" evidence="8">
    <location>
        <begin position="301"/>
        <end position="324"/>
    </location>
</feature>
<dbReference type="GO" id="GO:0005886">
    <property type="term" value="C:plasma membrane"/>
    <property type="evidence" value="ECO:0007669"/>
    <property type="project" value="UniProtKB-SubCell"/>
</dbReference>
<evidence type="ECO:0000313" key="11">
    <source>
        <dbReference type="Proteomes" id="UP000517523"/>
    </source>
</evidence>
<dbReference type="InterPro" id="IPR024989">
    <property type="entry name" value="MFS_assoc_dom"/>
</dbReference>
<accession>A0A839TWC8</accession>